<reference evidence="1 2" key="1">
    <citation type="submission" date="2014-08" db="EMBL/GenBank/DDBJ databases">
        <title>Genome sequences of NCPPB Pectobacterium isolates.</title>
        <authorList>
            <person name="Glover R.H."/>
            <person name="Sapp M."/>
            <person name="Elphinstone J."/>
        </authorList>
    </citation>
    <scope>NUCLEOTIDE SEQUENCE [LARGE SCALE GENOMIC DNA]</scope>
    <source>
        <strain evidence="1 2">NCPPB3841</strain>
    </source>
</reference>
<name>A0ABR4VUY2_9GAMM</name>
<sequence>MSNNRFYIVRICVPEFLLYIPQFLKDELLLKNICPSNYIPIFIVIDRAGYIEPSPFLIHSSARKKISILREENLTEENFKHAKIKSNLAIKKDDETNELKIKLVKEKDEIDSSKNVDIYDFIEVETDDYVNSFLEISCNFLKRITPDEAFKNNDLLCLRNTIKNISILSQKKELIDSTSSPNSLILNKKTLGK</sequence>
<evidence type="ECO:0000313" key="2">
    <source>
        <dbReference type="Proteomes" id="UP000029447"/>
    </source>
</evidence>
<gene>
    <name evidence="1" type="ORF">KU75_04650</name>
</gene>
<proteinExistence type="predicted"/>
<evidence type="ECO:0008006" key="3">
    <source>
        <dbReference type="Google" id="ProtNLM"/>
    </source>
</evidence>
<organism evidence="1 2">
    <name type="scientific">Pectobacterium odoriferum</name>
    <dbReference type="NCBI Taxonomy" id="78398"/>
    <lineage>
        <taxon>Bacteria</taxon>
        <taxon>Pseudomonadati</taxon>
        <taxon>Pseudomonadota</taxon>
        <taxon>Gammaproteobacteria</taxon>
        <taxon>Enterobacterales</taxon>
        <taxon>Pectobacteriaceae</taxon>
        <taxon>Pectobacterium</taxon>
    </lineage>
</organism>
<protein>
    <recommendedName>
        <fullName evidence="3">Lon N-terminal domain-containing protein</fullName>
    </recommendedName>
</protein>
<accession>A0ABR4VUY2</accession>
<dbReference type="RefSeq" id="WP_044203662.1">
    <property type="nucleotide sequence ID" value="NZ_JBEHES010000071.1"/>
</dbReference>
<keyword evidence="2" id="KW-1185">Reference proteome</keyword>
<dbReference type="Proteomes" id="UP000029447">
    <property type="component" value="Unassembled WGS sequence"/>
</dbReference>
<evidence type="ECO:0000313" key="1">
    <source>
        <dbReference type="EMBL" id="KGA43147.1"/>
    </source>
</evidence>
<dbReference type="EMBL" id="JQOF01000002">
    <property type="protein sequence ID" value="KGA43147.1"/>
    <property type="molecule type" value="Genomic_DNA"/>
</dbReference>
<comment type="caution">
    <text evidence="1">The sequence shown here is derived from an EMBL/GenBank/DDBJ whole genome shotgun (WGS) entry which is preliminary data.</text>
</comment>